<accession>A0A9W6BH16</accession>
<organism evidence="1 2">
    <name type="scientific">Pleodorina starrii</name>
    <dbReference type="NCBI Taxonomy" id="330485"/>
    <lineage>
        <taxon>Eukaryota</taxon>
        <taxon>Viridiplantae</taxon>
        <taxon>Chlorophyta</taxon>
        <taxon>core chlorophytes</taxon>
        <taxon>Chlorophyceae</taxon>
        <taxon>CS clade</taxon>
        <taxon>Chlamydomonadales</taxon>
        <taxon>Volvocaceae</taxon>
        <taxon>Pleodorina</taxon>
    </lineage>
</organism>
<reference evidence="1 2" key="1">
    <citation type="journal article" date="2023" name="Commun. Biol.">
        <title>Reorganization of the ancestral sex-determining regions during the evolution of trioecy in Pleodorina starrii.</title>
        <authorList>
            <person name="Takahashi K."/>
            <person name="Suzuki S."/>
            <person name="Kawai-Toyooka H."/>
            <person name="Yamamoto K."/>
            <person name="Hamaji T."/>
            <person name="Ootsuki R."/>
            <person name="Yamaguchi H."/>
            <person name="Kawachi M."/>
            <person name="Higashiyama T."/>
            <person name="Nozaki H."/>
        </authorList>
    </citation>
    <scope>NUCLEOTIDE SEQUENCE [LARGE SCALE GENOMIC DNA]</scope>
    <source>
        <strain evidence="1 2">NIES-4479</strain>
    </source>
</reference>
<dbReference type="Proteomes" id="UP001165080">
    <property type="component" value="Unassembled WGS sequence"/>
</dbReference>
<comment type="caution">
    <text evidence="1">The sequence shown here is derived from an EMBL/GenBank/DDBJ whole genome shotgun (WGS) entry which is preliminary data.</text>
</comment>
<evidence type="ECO:0000313" key="2">
    <source>
        <dbReference type="Proteomes" id="UP001165080"/>
    </source>
</evidence>
<dbReference type="GO" id="GO:0000911">
    <property type="term" value="P:cytokinesis by cell plate formation"/>
    <property type="evidence" value="ECO:0007669"/>
    <property type="project" value="InterPro"/>
</dbReference>
<name>A0A9W6BH16_9CHLO</name>
<evidence type="ECO:0000313" key="1">
    <source>
        <dbReference type="EMBL" id="GLC51655.1"/>
    </source>
</evidence>
<proteinExistence type="predicted"/>
<gene>
    <name evidence="1" type="primary">PLEST004961</name>
    <name evidence="1" type="ORF">PLESTB_000525700</name>
</gene>
<dbReference type="PANTHER" id="PTHR31762:SF10">
    <property type="entry name" value="FAS-BINDING FACTOR-LIKE PROTEIN"/>
    <property type="match status" value="1"/>
</dbReference>
<dbReference type="AlphaFoldDB" id="A0A9W6BH16"/>
<sequence length="288" mass="31370">MGSIRPSPVKAISASQEASQLRCQVASLSHELEVTTQRCPYLGRLVSGPEAAVTAEDLLLTDEEVQEAALRALWLGHYWGLASNLGILPEVSKAQAERWQSVSPSVDVLHAAASDVARRVRELSQGLPGAPMMVIGNEREEATHSILRACVADVVECERALRRADALGVVTSSRTCLALLAQESTLCSGAVDAVKTLDDLDDPAHPVPGRVPLPEKCLDELAFCVSWLTYVWGRAALAGIQPQVSQQQAEQWAFRMDKPASVRDFADIEQAFHELELLGIDELLWTER</sequence>
<keyword evidence="2" id="KW-1185">Reference proteome</keyword>
<dbReference type="OrthoDB" id="531885at2759"/>
<dbReference type="PANTHER" id="PTHR31762">
    <property type="entry name" value="FAS-BINDING FACTOR-LIKE PROTEIN"/>
    <property type="match status" value="1"/>
</dbReference>
<dbReference type="EMBL" id="BRXU01000004">
    <property type="protein sequence ID" value="GLC51655.1"/>
    <property type="molecule type" value="Genomic_DNA"/>
</dbReference>
<dbReference type="InterPro" id="IPR040321">
    <property type="entry name" value="SCD2-like"/>
</dbReference>
<protein>
    <submittedName>
        <fullName evidence="1">Uncharacterized protein</fullName>
    </submittedName>
</protein>